<keyword evidence="2" id="KW-0472">Membrane</keyword>
<evidence type="ECO:0000256" key="2">
    <source>
        <dbReference type="SAM" id="Phobius"/>
    </source>
</evidence>
<accession>A0A1L4FT06</accession>
<feature type="compositionally biased region" description="Low complexity" evidence="1">
    <location>
        <begin position="226"/>
        <end position="240"/>
    </location>
</feature>
<dbReference type="EMBL" id="CP017813">
    <property type="protein sequence ID" value="APJ38712.1"/>
    <property type="molecule type" value="Genomic_DNA"/>
</dbReference>
<keyword evidence="2" id="KW-0812">Transmembrane</keyword>
<organism evidence="3 4">
    <name type="scientific">Mycoplasmopsis pullorum</name>
    <dbReference type="NCBI Taxonomy" id="48003"/>
    <lineage>
        <taxon>Bacteria</taxon>
        <taxon>Bacillati</taxon>
        <taxon>Mycoplasmatota</taxon>
        <taxon>Mycoplasmoidales</taxon>
        <taxon>Metamycoplasmataceae</taxon>
        <taxon>Mycoplasmopsis</taxon>
    </lineage>
</organism>
<gene>
    <name evidence="3" type="ORF">BLA55_03570</name>
</gene>
<dbReference type="KEGG" id="mpul:BLA55_03570"/>
<evidence type="ECO:0000256" key="1">
    <source>
        <dbReference type="SAM" id="MobiDB-lite"/>
    </source>
</evidence>
<reference evidence="4" key="1">
    <citation type="submission" date="2016-10" db="EMBL/GenBank/DDBJ databases">
        <authorList>
            <person name="Beylefeld A."/>
            <person name="Abolnik C."/>
        </authorList>
    </citation>
    <scope>NUCLEOTIDE SEQUENCE [LARGE SCALE GENOMIC DNA]</scope>
    <source>
        <strain evidence="4">B359_6</strain>
    </source>
</reference>
<evidence type="ECO:0000313" key="4">
    <source>
        <dbReference type="Proteomes" id="UP000184322"/>
    </source>
</evidence>
<feature type="transmembrane region" description="Helical" evidence="2">
    <location>
        <begin position="120"/>
        <end position="141"/>
    </location>
</feature>
<feature type="transmembrane region" description="Helical" evidence="2">
    <location>
        <begin position="89"/>
        <end position="108"/>
    </location>
</feature>
<feature type="region of interest" description="Disordered" evidence="1">
    <location>
        <begin position="214"/>
        <end position="251"/>
    </location>
</feature>
<dbReference type="STRING" id="48003.BLA55_03570"/>
<evidence type="ECO:0000313" key="3">
    <source>
        <dbReference type="EMBL" id="APJ38712.1"/>
    </source>
</evidence>
<protein>
    <recommendedName>
        <fullName evidence="5">Rho termination factor N-terminal domain-containing protein</fullName>
    </recommendedName>
</protein>
<dbReference type="AlphaFoldDB" id="A0A1L4FT06"/>
<proteinExistence type="predicted"/>
<feature type="transmembrane region" description="Helical" evidence="2">
    <location>
        <begin position="26"/>
        <end position="49"/>
    </location>
</feature>
<keyword evidence="2" id="KW-1133">Transmembrane helix</keyword>
<name>A0A1L4FT06_9BACT</name>
<keyword evidence="4" id="KW-1185">Reference proteome</keyword>
<evidence type="ECO:0008006" key="5">
    <source>
        <dbReference type="Google" id="ProtNLM"/>
    </source>
</evidence>
<dbReference type="RefSeq" id="WP_073372715.1">
    <property type="nucleotide sequence ID" value="NZ_CP017813.1"/>
</dbReference>
<dbReference type="Proteomes" id="UP000184322">
    <property type="component" value="Chromosome"/>
</dbReference>
<feature type="transmembrane region" description="Helical" evidence="2">
    <location>
        <begin position="153"/>
        <end position="169"/>
    </location>
</feature>
<dbReference type="OrthoDB" id="397473at2"/>
<sequence length="314" mass="36309">MIDVSKFLKVKTITELWKHEKKSFRIWIVSYALILFLLFGMILGSLLWFKLDQSAYLTQLKSFYESNKASSDAAIIAANEVFQTILTRYAVSAIFAFCIFVYFLATVVRSYALKSFSRLTSMFSLLIFYLGWIFISEVLFAKNYFQTLPNSHYLYYSACLIGVISYFLVGKSVTKIKQLFMEVTFRMQRDQMLEELRKRGGIFGDNFNPFTGTYWGEKPETHQESNSESNQAAQQNQNENPEVKAAKAANDEKKKTIDKLLSLPNATLHSMARRLNIFGYENLSKEELAEKIYEFTKKTDVSNQNNEEDAEIVK</sequence>
<feature type="compositionally biased region" description="Basic and acidic residues" evidence="1">
    <location>
        <begin position="241"/>
        <end position="251"/>
    </location>
</feature>